<feature type="transmembrane region" description="Helical" evidence="1">
    <location>
        <begin position="12"/>
        <end position="29"/>
    </location>
</feature>
<keyword evidence="1" id="KW-1133">Transmembrane helix</keyword>
<dbReference type="NCBIfam" id="NF047440">
    <property type="entry name" value="LA3751_2_3_fam"/>
    <property type="match status" value="1"/>
</dbReference>
<keyword evidence="1" id="KW-0472">Membrane</keyword>
<feature type="transmembrane region" description="Helical" evidence="1">
    <location>
        <begin position="109"/>
        <end position="130"/>
    </location>
</feature>
<dbReference type="InterPro" id="IPR059217">
    <property type="entry name" value="LA3751_2-like"/>
</dbReference>
<feature type="transmembrane region" description="Helical" evidence="1">
    <location>
        <begin position="357"/>
        <end position="377"/>
    </location>
</feature>
<feature type="transmembrane region" description="Helical" evidence="1">
    <location>
        <begin position="297"/>
        <end position="316"/>
    </location>
</feature>
<keyword evidence="2" id="KW-0328">Glycosyltransferase</keyword>
<keyword evidence="1" id="KW-0812">Transmembrane</keyword>
<keyword evidence="2" id="KW-0808">Transferase</keyword>
<feature type="transmembrane region" description="Helical" evidence="1">
    <location>
        <begin position="328"/>
        <end position="345"/>
    </location>
</feature>
<name>A0A8J7DCB1_9CYAN</name>
<comment type="caution">
    <text evidence="2">The sequence shown here is derived from an EMBL/GenBank/DDBJ whole genome shotgun (WGS) entry which is preliminary data.</text>
</comment>
<organism evidence="2 3">
    <name type="scientific">Vasconcelosia minhoensis LEGE 07310</name>
    <dbReference type="NCBI Taxonomy" id="915328"/>
    <lineage>
        <taxon>Bacteria</taxon>
        <taxon>Bacillati</taxon>
        <taxon>Cyanobacteriota</taxon>
        <taxon>Cyanophyceae</taxon>
        <taxon>Nodosilineales</taxon>
        <taxon>Cymatolegaceae</taxon>
        <taxon>Vasconcelosia</taxon>
        <taxon>Vasconcelosia minhoensis</taxon>
    </lineage>
</organism>
<accession>A0A8J7DCB1</accession>
<feature type="transmembrane region" description="Helical" evidence="1">
    <location>
        <begin position="142"/>
        <end position="166"/>
    </location>
</feature>
<evidence type="ECO:0000313" key="2">
    <source>
        <dbReference type="EMBL" id="MBE9078712.1"/>
    </source>
</evidence>
<gene>
    <name evidence="2" type="ORF">IQ241_15650</name>
</gene>
<sequence length="541" mass="59541">MKDIAHRSAQYWLWPWLTILTGLLLTLWLQTYSQDGVFFSGDGGLKALLAQQLGMGTWQIGLDLPTPAPWITDLWQQGLYPFTPPYVYEQGTTHFITFPFTFPAVTAPFYALLGHRGLYVVPLISLWLLWGRFYQIGLRLGLRPAVLAAGLGCVILASPLSLYGAMYWEHTLAVALAFWGLTAVVFPPATGRAGRPLGGVLMGLAVWFRPEFLCLVAGVTLLLGLGWLGLGWLQLGVRQSLRLLAAMLLTVLVFFGLNFYIYGHPLGIHAIQIVEGSSPLQQLTQAGASYRQLLTSLFRYFPIALFAIAFTLTASLNSRLKLSPTMRWLLLLSLLFALSVPLIVPPGAGGKQWGPRFYLILVPLLSLVVAQQLEQVWDSLRGLWRGGAIALLALLFAFGLQLNTVQGAFSRYEDPQTGSISLPHSYAPIAPAISTLRAQPLPWVAMSHQFVAQQLWAGVPEKTFFRAESLAQVKQLAQALAVQNESAFLYVCYPHRDCPIPETVPAALSLEAAGKPAQLVFQPMGNAGKYPLYTVRLVTRP</sequence>
<reference evidence="2" key="1">
    <citation type="submission" date="2020-10" db="EMBL/GenBank/DDBJ databases">
        <authorList>
            <person name="Castelo-Branco R."/>
            <person name="Eusebio N."/>
            <person name="Adriana R."/>
            <person name="Vieira A."/>
            <person name="Brugerolle De Fraissinette N."/>
            <person name="Rezende De Castro R."/>
            <person name="Schneider M.P."/>
            <person name="Vasconcelos V."/>
            <person name="Leao P.N."/>
        </authorList>
    </citation>
    <scope>NUCLEOTIDE SEQUENCE</scope>
    <source>
        <strain evidence="2">LEGE 07310</strain>
    </source>
</reference>
<dbReference type="GO" id="GO:0016757">
    <property type="term" value="F:glycosyltransferase activity"/>
    <property type="evidence" value="ECO:0007669"/>
    <property type="project" value="UniProtKB-KW"/>
</dbReference>
<feature type="transmembrane region" description="Helical" evidence="1">
    <location>
        <begin position="383"/>
        <end position="402"/>
    </location>
</feature>
<protein>
    <submittedName>
        <fullName evidence="2">Dolichol-phosphate mannosyltransferase</fullName>
    </submittedName>
</protein>
<evidence type="ECO:0000313" key="3">
    <source>
        <dbReference type="Proteomes" id="UP000636505"/>
    </source>
</evidence>
<keyword evidence="3" id="KW-1185">Reference proteome</keyword>
<feature type="transmembrane region" description="Helical" evidence="1">
    <location>
        <begin position="172"/>
        <end position="191"/>
    </location>
</feature>
<dbReference type="AlphaFoldDB" id="A0A8J7DCB1"/>
<proteinExistence type="predicted"/>
<dbReference type="EMBL" id="JADEXG010000038">
    <property type="protein sequence ID" value="MBE9078712.1"/>
    <property type="molecule type" value="Genomic_DNA"/>
</dbReference>
<evidence type="ECO:0000256" key="1">
    <source>
        <dbReference type="SAM" id="Phobius"/>
    </source>
</evidence>
<dbReference type="RefSeq" id="WP_193908838.1">
    <property type="nucleotide sequence ID" value="NZ_JADEXG010000038.1"/>
</dbReference>
<feature type="transmembrane region" description="Helical" evidence="1">
    <location>
        <begin position="212"/>
        <end position="235"/>
    </location>
</feature>
<feature type="transmembrane region" description="Helical" evidence="1">
    <location>
        <begin position="241"/>
        <end position="262"/>
    </location>
</feature>
<dbReference type="Proteomes" id="UP000636505">
    <property type="component" value="Unassembled WGS sequence"/>
</dbReference>